<dbReference type="AlphaFoldDB" id="A0A844GAA4"/>
<keyword evidence="2" id="KW-1185">Reference proteome</keyword>
<gene>
    <name evidence="1" type="ORF">GKE73_03615</name>
</gene>
<reference evidence="1 2" key="1">
    <citation type="submission" date="2019-11" db="EMBL/GenBank/DDBJ databases">
        <title>Draft genome sequence of Paludibacterium sp. dN18-1.</title>
        <authorList>
            <person name="Im W.-T."/>
        </authorList>
    </citation>
    <scope>NUCLEOTIDE SEQUENCE [LARGE SCALE GENOMIC DNA]</scope>
    <source>
        <strain evidence="2">dN 18-1</strain>
    </source>
</reference>
<comment type="caution">
    <text evidence="1">The sequence shown here is derived from an EMBL/GenBank/DDBJ whole genome shotgun (WGS) entry which is preliminary data.</text>
</comment>
<dbReference type="Proteomes" id="UP000446658">
    <property type="component" value="Unassembled WGS sequence"/>
</dbReference>
<dbReference type="EMBL" id="WLYX01000001">
    <property type="protein sequence ID" value="MTD32712.1"/>
    <property type="molecule type" value="Genomic_DNA"/>
</dbReference>
<protein>
    <submittedName>
        <fullName evidence="1">Uncharacterized protein</fullName>
    </submittedName>
</protein>
<name>A0A844GAA4_9NEIS</name>
<accession>A0A844GAA4</accession>
<evidence type="ECO:0000313" key="1">
    <source>
        <dbReference type="EMBL" id="MTD32712.1"/>
    </source>
</evidence>
<organism evidence="1 2">
    <name type="scientific">Paludibacterium denitrificans</name>
    <dbReference type="NCBI Taxonomy" id="2675226"/>
    <lineage>
        <taxon>Bacteria</taxon>
        <taxon>Pseudomonadati</taxon>
        <taxon>Pseudomonadota</taxon>
        <taxon>Betaproteobacteria</taxon>
        <taxon>Neisseriales</taxon>
        <taxon>Chromobacteriaceae</taxon>
        <taxon>Paludibacterium</taxon>
    </lineage>
</organism>
<sequence length="175" mass="19060">MAFSSLTIRAVLSGPVRAAILADPWLSGLEWVFCTDIDHALQETASLVILQRASMDSERRVRPTLSTVWAWGGRPDGPDSNPQRWVALPGEFCLDVLRDRLLAWLWLQGVCCPCWGALPLAVEVVDGSLSLTSGGKRLWRGNMRSSRWGVSAGMSSCGWILPRIPAGVGRCGGAW</sequence>
<evidence type="ECO:0000313" key="2">
    <source>
        <dbReference type="Proteomes" id="UP000446658"/>
    </source>
</evidence>
<proteinExistence type="predicted"/>
<dbReference type="RefSeq" id="WP_230369219.1">
    <property type="nucleotide sequence ID" value="NZ_WLYX01000001.1"/>
</dbReference>